<protein>
    <submittedName>
        <fullName evidence="2">Uncharacterized protein</fullName>
    </submittedName>
</protein>
<dbReference type="AlphaFoldDB" id="A0A1B6JJ26"/>
<dbReference type="EMBL" id="GECU01008512">
    <property type="protein sequence ID" value="JAS99194.1"/>
    <property type="molecule type" value="Transcribed_RNA"/>
</dbReference>
<evidence type="ECO:0000313" key="2">
    <source>
        <dbReference type="EMBL" id="JAS99194.1"/>
    </source>
</evidence>
<accession>A0A1B6JJ26</accession>
<proteinExistence type="predicted"/>
<dbReference type="EMBL" id="GECU01018820">
    <property type="protein sequence ID" value="JAS88886.1"/>
    <property type="molecule type" value="Transcribed_RNA"/>
</dbReference>
<reference evidence="2" key="1">
    <citation type="submission" date="2015-11" db="EMBL/GenBank/DDBJ databases">
        <title>De novo transcriptome assembly of four potential Pierce s Disease insect vectors from Arizona vineyards.</title>
        <authorList>
            <person name="Tassone E.E."/>
        </authorList>
    </citation>
    <scope>NUCLEOTIDE SEQUENCE</scope>
</reference>
<gene>
    <name evidence="2" type="ORF">g.3339</name>
    <name evidence="1" type="ORF">g.3340</name>
</gene>
<name>A0A1B6JJ26_9HEMI</name>
<evidence type="ECO:0000313" key="1">
    <source>
        <dbReference type="EMBL" id="JAS88886.1"/>
    </source>
</evidence>
<organism evidence="2">
    <name type="scientific">Homalodisca liturata</name>
    <dbReference type="NCBI Taxonomy" id="320908"/>
    <lineage>
        <taxon>Eukaryota</taxon>
        <taxon>Metazoa</taxon>
        <taxon>Ecdysozoa</taxon>
        <taxon>Arthropoda</taxon>
        <taxon>Hexapoda</taxon>
        <taxon>Insecta</taxon>
        <taxon>Pterygota</taxon>
        <taxon>Neoptera</taxon>
        <taxon>Paraneoptera</taxon>
        <taxon>Hemiptera</taxon>
        <taxon>Auchenorrhyncha</taxon>
        <taxon>Membracoidea</taxon>
        <taxon>Cicadellidae</taxon>
        <taxon>Cicadellinae</taxon>
        <taxon>Proconiini</taxon>
        <taxon>Homalodisca</taxon>
    </lineage>
</organism>
<sequence length="127" mass="14663">MTKHWNSALNTLACLPPVCKDRKFKIQSYVQMKYMENGTLLASTTYCANFIPFKIWKTSTNSEILNNVQQTLKPPSPPMMNAAKIRDVRDLYKFIDDDGVAYIEMLFENLTVEETPPTNEEISDEEF</sequence>